<dbReference type="InterPro" id="IPR001635">
    <property type="entry name" value="Flag_hook_Flik"/>
</dbReference>
<dbReference type="PRINTS" id="PR01007">
    <property type="entry name" value="FLGHOOKFLIK"/>
</dbReference>
<dbReference type="AlphaFoldDB" id="A0A0W0UP65"/>
<comment type="function">
    <text evidence="1">Controls the length of the flagellar hook.</text>
</comment>
<comment type="caution">
    <text evidence="6">The sequence shown here is derived from an EMBL/GenBank/DDBJ whole genome shotgun (WGS) entry which is preliminary data.</text>
</comment>
<accession>A0A0W0UP65</accession>
<protein>
    <submittedName>
        <fullName evidence="6">Putative flagellar hook-length control protein</fullName>
    </submittedName>
</protein>
<dbReference type="GO" id="GO:0009424">
    <property type="term" value="C:bacterial-type flagellum hook"/>
    <property type="evidence" value="ECO:0007669"/>
    <property type="project" value="InterPro"/>
</dbReference>
<name>A0A0W0UP65_9GAMM</name>
<evidence type="ECO:0000256" key="4">
    <source>
        <dbReference type="SAM" id="MobiDB-lite"/>
    </source>
</evidence>
<keyword evidence="6" id="KW-0282">Flagellum</keyword>
<dbReference type="InterPro" id="IPR021136">
    <property type="entry name" value="Flagellar_hook_control-like_C"/>
</dbReference>
<evidence type="ECO:0000256" key="3">
    <source>
        <dbReference type="ARBA" id="ARBA00022795"/>
    </source>
</evidence>
<dbReference type="InterPro" id="IPR052563">
    <property type="entry name" value="FliK"/>
</dbReference>
<dbReference type="PANTHER" id="PTHR37533:SF2">
    <property type="entry name" value="FLAGELLAR HOOK-LENGTH CONTROL PROTEIN"/>
    <property type="match status" value="1"/>
</dbReference>
<keyword evidence="6" id="KW-0969">Cilium</keyword>
<dbReference type="CDD" id="cd17470">
    <property type="entry name" value="T3SS_Flik_C"/>
    <property type="match status" value="1"/>
</dbReference>
<keyword evidence="6" id="KW-0966">Cell projection</keyword>
<feature type="domain" description="Flagellar hook-length control protein-like C-terminal" evidence="5">
    <location>
        <begin position="319"/>
        <end position="400"/>
    </location>
</feature>
<comment type="similarity">
    <text evidence="2">Belongs to the FliK family.</text>
</comment>
<dbReference type="GO" id="GO:0044780">
    <property type="term" value="P:bacterial-type flagellum assembly"/>
    <property type="evidence" value="ECO:0007669"/>
    <property type="project" value="InterPro"/>
</dbReference>
<evidence type="ECO:0000313" key="7">
    <source>
        <dbReference type="Proteomes" id="UP000054715"/>
    </source>
</evidence>
<gene>
    <name evidence="6" type="ORF">Ljam_0787</name>
</gene>
<reference evidence="6 7" key="1">
    <citation type="submission" date="2015-11" db="EMBL/GenBank/DDBJ databases">
        <title>Genomic analysis of 38 Legionella species identifies large and diverse effector repertoires.</title>
        <authorList>
            <person name="Burstein D."/>
            <person name="Amaro F."/>
            <person name="Zusman T."/>
            <person name="Lifshitz Z."/>
            <person name="Cohen O."/>
            <person name="Gilbert J.A."/>
            <person name="Pupko T."/>
            <person name="Shuman H.A."/>
            <person name="Segal G."/>
        </authorList>
    </citation>
    <scope>NUCLEOTIDE SEQUENCE [LARGE SCALE GENOMIC DNA]</scope>
    <source>
        <strain evidence="6 7">JA-26-G1-E2</strain>
    </source>
</reference>
<organism evidence="6 7">
    <name type="scientific">Legionella jamestowniensis</name>
    <dbReference type="NCBI Taxonomy" id="455"/>
    <lineage>
        <taxon>Bacteria</taxon>
        <taxon>Pseudomonadati</taxon>
        <taxon>Pseudomonadota</taxon>
        <taxon>Gammaproteobacteria</taxon>
        <taxon>Legionellales</taxon>
        <taxon>Legionellaceae</taxon>
        <taxon>Legionella</taxon>
    </lineage>
</organism>
<evidence type="ECO:0000256" key="1">
    <source>
        <dbReference type="ARBA" id="ARBA00003944"/>
    </source>
</evidence>
<dbReference type="Proteomes" id="UP000054715">
    <property type="component" value="Unassembled WGS sequence"/>
</dbReference>
<evidence type="ECO:0000259" key="5">
    <source>
        <dbReference type="Pfam" id="PF02120"/>
    </source>
</evidence>
<evidence type="ECO:0000313" key="6">
    <source>
        <dbReference type="EMBL" id="KTD09437.1"/>
    </source>
</evidence>
<feature type="compositionally biased region" description="Polar residues" evidence="4">
    <location>
        <begin position="391"/>
        <end position="409"/>
    </location>
</feature>
<dbReference type="PATRIC" id="fig|455.5.peg.838"/>
<dbReference type="STRING" id="455.Ljam_0787"/>
<feature type="compositionally biased region" description="Low complexity" evidence="4">
    <location>
        <begin position="410"/>
        <end position="427"/>
    </location>
</feature>
<dbReference type="Gene3D" id="3.30.750.140">
    <property type="match status" value="1"/>
</dbReference>
<dbReference type="PANTHER" id="PTHR37533">
    <property type="entry name" value="FLAGELLAR HOOK-LENGTH CONTROL PROTEIN"/>
    <property type="match status" value="1"/>
</dbReference>
<dbReference type="OrthoDB" id="1792985at2"/>
<dbReference type="RefSeq" id="WP_058448827.1">
    <property type="nucleotide sequence ID" value="NZ_CAAAJF010000006.1"/>
</dbReference>
<sequence length="439" mass="48888">MLDLIQLISMQLTAAEKSISLQQEETAIPNPGQDEVAFIALMTELLGKEPASPQRLFYNLQALNLNPDGPEETKPIELQIESQIESIDTNELIPSHDSSEIKKTEGNEKDINDLEESTLPFAWFKASSFEPPNAERFNGMEEESESLSRLTLNSEIANETIPSTRVLNNNPKVEAVPLSTIPSLFTETQAEPPARTQESLVQEAVYKETLKLATDRKETIPEKSEIGAYQGIDEALLFSSDAEVARFKIESNDNFFDNTLIKPPNSTTTIKRSPVEITTPAMPMNSGNDLKIPTNEIAPKLLHLTQAVSDAEWGENFNQQILWLGQQKIKSAVIKLNPQELGPLEVNIKLVKDVASVNITTHTTQVRDLIEQSLPRLREMMSEQGVNLSQVNIESNSHQRNPSTQTYEATTSESENNEEPLLLTSLTPPHNKGIVDYFA</sequence>
<evidence type="ECO:0000256" key="2">
    <source>
        <dbReference type="ARBA" id="ARBA00009149"/>
    </source>
</evidence>
<dbReference type="InterPro" id="IPR038610">
    <property type="entry name" value="FliK-like_C_sf"/>
</dbReference>
<dbReference type="EMBL" id="LNYG01000012">
    <property type="protein sequence ID" value="KTD09437.1"/>
    <property type="molecule type" value="Genomic_DNA"/>
</dbReference>
<feature type="region of interest" description="Disordered" evidence="4">
    <location>
        <begin position="391"/>
        <end position="427"/>
    </location>
</feature>
<proteinExistence type="inferred from homology"/>
<keyword evidence="3" id="KW-1005">Bacterial flagellum biogenesis</keyword>
<dbReference type="Pfam" id="PF02120">
    <property type="entry name" value="Flg_hook"/>
    <property type="match status" value="1"/>
</dbReference>